<keyword evidence="7 9" id="KW-0460">Magnesium</keyword>
<feature type="binding site" description="in other chain" evidence="9">
    <location>
        <begin position="43"/>
        <end position="45"/>
    </location>
    <ligand>
        <name>ATP</name>
        <dbReference type="ChEBI" id="CHEBI:30616"/>
        <note>ligand shared between dimeric partners</note>
    </ligand>
</feature>
<feature type="domain" description="PurM-like C-terminal" evidence="11">
    <location>
        <begin position="163"/>
        <end position="338"/>
    </location>
</feature>
<evidence type="ECO:0000313" key="12">
    <source>
        <dbReference type="EMBL" id="QIL47017.1"/>
    </source>
</evidence>
<dbReference type="PANTHER" id="PTHR10256:SF0">
    <property type="entry name" value="INACTIVE SELENIDE, WATER DIKINASE-LIKE PROTEIN-RELATED"/>
    <property type="match status" value="1"/>
</dbReference>
<dbReference type="SUPFAM" id="SSF56042">
    <property type="entry name" value="PurM C-terminal domain-like"/>
    <property type="match status" value="1"/>
</dbReference>
<dbReference type="Pfam" id="PF02769">
    <property type="entry name" value="AIRS_C"/>
    <property type="match status" value="1"/>
</dbReference>
<evidence type="ECO:0000256" key="5">
    <source>
        <dbReference type="ARBA" id="ARBA00022777"/>
    </source>
</evidence>
<evidence type="ECO:0000256" key="7">
    <source>
        <dbReference type="ARBA" id="ARBA00022842"/>
    </source>
</evidence>
<dbReference type="GO" id="GO:0004756">
    <property type="term" value="F:selenide, water dikinase activity"/>
    <property type="evidence" value="ECO:0007669"/>
    <property type="project" value="UniProtKB-UniRule"/>
</dbReference>
<dbReference type="NCBIfam" id="TIGR00476">
    <property type="entry name" value="selD"/>
    <property type="match status" value="1"/>
</dbReference>
<dbReference type="PIRSF" id="PIRSF036407">
    <property type="entry name" value="Selenphspht_syn"/>
    <property type="match status" value="1"/>
</dbReference>
<comment type="subunit">
    <text evidence="9">Homodimer.</text>
</comment>
<dbReference type="Gene3D" id="3.90.650.10">
    <property type="entry name" value="PurM-like C-terminal domain"/>
    <property type="match status" value="1"/>
</dbReference>
<feature type="binding site" description="in other chain" evidence="9">
    <location>
        <position position="16"/>
    </location>
    <ligand>
        <name>ATP</name>
        <dbReference type="ChEBI" id="CHEBI:30616"/>
        <note>ligand shared between dimeric partners</note>
    </ligand>
</feature>
<dbReference type="HAMAP" id="MF_00625">
    <property type="entry name" value="SelD"/>
    <property type="match status" value="1"/>
</dbReference>
<dbReference type="SUPFAM" id="SSF55326">
    <property type="entry name" value="PurM N-terminal domain-like"/>
    <property type="match status" value="1"/>
</dbReference>
<evidence type="ECO:0000313" key="13">
    <source>
        <dbReference type="Proteomes" id="UP000500890"/>
    </source>
</evidence>
<evidence type="ECO:0000256" key="6">
    <source>
        <dbReference type="ARBA" id="ARBA00022840"/>
    </source>
</evidence>
<sequence length="340" mass="36375">MNEFGGLFICGGCNAKIGPGNLSKLLNGLPQTNDDRLLVGFDSTDDAGVIKLSDDVALIQTLDFFPTMVSDPYLFGKIAATNALSDVYAMGGKVLSAMNIVCFPEEMDINILGEILRGGSEVIQEAKALLVGGHSIHDSTPKYGLSVTGTIHPDNILTNNNCQVGDILILTKAIGVGIITTAYSVGETTDENFAEAISSMTTLNKYASEVIVKHKVSSCTDVTGFGLLGHLSEMLGENQTAYLTSRDIPVISGAYECAQELLVTAGGQRNRNFLNDKVLFKCDDFAIEELMFDPQTSGGLLISVPAEYAKKLVDELQQVDQLASVIGKVVELDTHKIIIE</sequence>
<comment type="function">
    <text evidence="9">Synthesizes selenophosphate from selenide and ATP.</text>
</comment>
<dbReference type="InterPro" id="IPR036921">
    <property type="entry name" value="PurM-like_N_sf"/>
</dbReference>
<feature type="site" description="Important for catalytic activity" evidence="9">
    <location>
        <position position="16"/>
    </location>
</feature>
<dbReference type="PANTHER" id="PTHR10256">
    <property type="entry name" value="SELENIDE, WATER DIKINASE"/>
    <property type="match status" value="1"/>
</dbReference>
<accession>A0A6G8APV2</accession>
<dbReference type="KEGG" id="vah:G7081_06215"/>
<dbReference type="GO" id="GO:0016260">
    <property type="term" value="P:selenocysteine biosynthetic process"/>
    <property type="evidence" value="ECO:0007669"/>
    <property type="project" value="InterPro"/>
</dbReference>
<comment type="cofactor">
    <cofactor evidence="9">
        <name>Mg(2+)</name>
        <dbReference type="ChEBI" id="CHEBI:18420"/>
    </cofactor>
    <text evidence="9">Binds 1 Mg(2+) ion per monomer.</text>
</comment>
<keyword evidence="13" id="KW-1185">Reference proteome</keyword>
<evidence type="ECO:0000259" key="10">
    <source>
        <dbReference type="Pfam" id="PF00586"/>
    </source>
</evidence>
<evidence type="ECO:0000259" key="11">
    <source>
        <dbReference type="Pfam" id="PF02769"/>
    </source>
</evidence>
<gene>
    <name evidence="9 12" type="primary">selD</name>
    <name evidence="12" type="ORF">G7081_06215</name>
</gene>
<evidence type="ECO:0000256" key="2">
    <source>
        <dbReference type="ARBA" id="ARBA00022679"/>
    </source>
</evidence>
<dbReference type="CDD" id="cd02195">
    <property type="entry name" value="SelD"/>
    <property type="match status" value="1"/>
</dbReference>
<keyword evidence="6 9" id="KW-0067">ATP-binding</keyword>
<evidence type="ECO:0000256" key="1">
    <source>
        <dbReference type="ARBA" id="ARBA00008026"/>
    </source>
</evidence>
<feature type="binding site" description="in other chain" evidence="9">
    <location>
        <position position="63"/>
    </location>
    <ligand>
        <name>ATP</name>
        <dbReference type="ChEBI" id="CHEBI:30616"/>
        <note>ligand shared between dimeric partners</note>
    </ligand>
</feature>
<comment type="similarity">
    <text evidence="1 9">Belongs to the selenophosphate synthase 1 family. Class I subfamily.</text>
</comment>
<keyword evidence="8 9" id="KW-0711">Selenium</keyword>
<dbReference type="Pfam" id="PF00586">
    <property type="entry name" value="AIRS"/>
    <property type="match status" value="1"/>
</dbReference>
<comment type="catalytic activity">
    <reaction evidence="9">
        <text>hydrogenselenide + ATP + H2O = selenophosphate + AMP + phosphate + 2 H(+)</text>
        <dbReference type="Rhea" id="RHEA:18737"/>
        <dbReference type="ChEBI" id="CHEBI:15377"/>
        <dbReference type="ChEBI" id="CHEBI:15378"/>
        <dbReference type="ChEBI" id="CHEBI:16144"/>
        <dbReference type="ChEBI" id="CHEBI:29317"/>
        <dbReference type="ChEBI" id="CHEBI:30616"/>
        <dbReference type="ChEBI" id="CHEBI:43474"/>
        <dbReference type="ChEBI" id="CHEBI:456215"/>
        <dbReference type="EC" id="2.7.9.3"/>
    </reaction>
</comment>
<proteinExistence type="inferred from homology"/>
<feature type="binding site" evidence="9">
    <location>
        <position position="221"/>
    </location>
    <ligand>
        <name>Mg(2+)</name>
        <dbReference type="ChEBI" id="CHEBI:18420"/>
    </ligand>
</feature>
<feature type="active site" evidence="9">
    <location>
        <position position="13"/>
    </location>
</feature>
<feature type="binding site" evidence="9">
    <location>
        <position position="46"/>
    </location>
    <ligand>
        <name>Mg(2+)</name>
        <dbReference type="ChEBI" id="CHEBI:18420"/>
    </ligand>
</feature>
<evidence type="ECO:0000256" key="4">
    <source>
        <dbReference type="ARBA" id="ARBA00022741"/>
    </source>
</evidence>
<keyword evidence="3 9" id="KW-0479">Metal-binding</keyword>
<dbReference type="InterPro" id="IPR004536">
    <property type="entry name" value="SPS/SelD"/>
</dbReference>
<keyword evidence="2 9" id="KW-0808">Transferase</keyword>
<keyword evidence="5 9" id="KW-0418">Kinase</keyword>
<dbReference type="AlphaFoldDB" id="A0A6G8APV2"/>
<dbReference type="Gene3D" id="3.30.1330.10">
    <property type="entry name" value="PurM-like, N-terminal domain"/>
    <property type="match status" value="1"/>
</dbReference>
<dbReference type="InterPro" id="IPR016188">
    <property type="entry name" value="PurM-like_N"/>
</dbReference>
<evidence type="ECO:0000256" key="3">
    <source>
        <dbReference type="ARBA" id="ARBA00022723"/>
    </source>
</evidence>
<feature type="domain" description="PurM-like N-terminal" evidence="10">
    <location>
        <begin position="45"/>
        <end position="150"/>
    </location>
</feature>
<dbReference type="Proteomes" id="UP000500890">
    <property type="component" value="Chromosome"/>
</dbReference>
<dbReference type="GO" id="GO:0000287">
    <property type="term" value="F:magnesium ion binding"/>
    <property type="evidence" value="ECO:0007669"/>
    <property type="project" value="UniProtKB-UniRule"/>
</dbReference>
<organism evidence="12 13">
    <name type="scientific">Vagococcus coleopterorum</name>
    <dbReference type="NCBI Taxonomy" id="2714946"/>
    <lineage>
        <taxon>Bacteria</taxon>
        <taxon>Bacillati</taxon>
        <taxon>Bacillota</taxon>
        <taxon>Bacilli</taxon>
        <taxon>Lactobacillales</taxon>
        <taxon>Enterococcaceae</taxon>
        <taxon>Vagococcus</taxon>
    </lineage>
</organism>
<dbReference type="EMBL" id="CP049886">
    <property type="protein sequence ID" value="QIL47017.1"/>
    <property type="molecule type" value="Genomic_DNA"/>
</dbReference>
<dbReference type="EC" id="2.7.9.3" evidence="9"/>
<feature type="binding site" description="in other chain" evidence="9">
    <location>
        <position position="86"/>
    </location>
    <ligand>
        <name>ATP</name>
        <dbReference type="ChEBI" id="CHEBI:30616"/>
        <note>ligand shared between dimeric partners</note>
    </ligand>
</feature>
<evidence type="ECO:0000256" key="9">
    <source>
        <dbReference type="HAMAP-Rule" id="MF_00625"/>
    </source>
</evidence>
<feature type="binding site" evidence="9">
    <location>
        <begin position="133"/>
        <end position="135"/>
    </location>
    <ligand>
        <name>ATP</name>
        <dbReference type="ChEBI" id="CHEBI:30616"/>
        <note>ligand shared between dimeric partners</note>
    </ligand>
</feature>
<protein>
    <recommendedName>
        <fullName evidence="9">Selenide, water dikinase</fullName>
        <ecNumber evidence="9">2.7.9.3</ecNumber>
    </recommendedName>
    <alternativeName>
        <fullName evidence="9">Selenium donor protein</fullName>
    </alternativeName>
    <alternativeName>
        <fullName evidence="9">Selenophosphate synthase</fullName>
    </alternativeName>
</protein>
<reference evidence="12 13" key="1">
    <citation type="submission" date="2020-03" db="EMBL/GenBank/DDBJ databases">
        <title>Vagococcus sp. nov., isolated from beetles.</title>
        <authorList>
            <person name="Hyun D.-W."/>
            <person name="Bae J.-W."/>
        </authorList>
    </citation>
    <scope>NUCLEOTIDE SEQUENCE [LARGE SCALE GENOMIC DNA]</scope>
    <source>
        <strain evidence="12 13">HDW17A</strain>
    </source>
</reference>
<dbReference type="InterPro" id="IPR010918">
    <property type="entry name" value="PurM-like_C_dom"/>
</dbReference>
<evidence type="ECO:0000256" key="8">
    <source>
        <dbReference type="ARBA" id="ARBA00023266"/>
    </source>
</evidence>
<dbReference type="InterPro" id="IPR023061">
    <property type="entry name" value="SelD_I"/>
</dbReference>
<keyword evidence="4 9" id="KW-0547">Nucleotide-binding</keyword>
<dbReference type="GO" id="GO:0005737">
    <property type="term" value="C:cytoplasm"/>
    <property type="evidence" value="ECO:0007669"/>
    <property type="project" value="TreeGrafter"/>
</dbReference>
<dbReference type="InterPro" id="IPR036676">
    <property type="entry name" value="PurM-like_C_sf"/>
</dbReference>
<name>A0A6G8APV2_9ENTE</name>
<dbReference type="GO" id="GO:0005524">
    <property type="term" value="F:ATP binding"/>
    <property type="evidence" value="ECO:0007669"/>
    <property type="project" value="UniProtKB-UniRule"/>
</dbReference>
<feature type="binding site" evidence="9">
    <location>
        <position position="86"/>
    </location>
    <ligand>
        <name>Mg(2+)</name>
        <dbReference type="ChEBI" id="CHEBI:18420"/>
    </ligand>
</feature>